<evidence type="ECO:0000313" key="7">
    <source>
        <dbReference type="Proteomes" id="UP000025227"/>
    </source>
</evidence>
<dbReference type="InterPro" id="IPR055251">
    <property type="entry name" value="SOS1_NGEF_PH"/>
</dbReference>
<feature type="compositionally biased region" description="Polar residues" evidence="4">
    <location>
        <begin position="1666"/>
        <end position="1681"/>
    </location>
</feature>
<dbReference type="CDD" id="cd00160">
    <property type="entry name" value="RhoGEF"/>
    <property type="match status" value="2"/>
</dbReference>
<dbReference type="InterPro" id="IPR011993">
    <property type="entry name" value="PH-like_dom_sf"/>
</dbReference>
<dbReference type="SMART" id="SM00150">
    <property type="entry name" value="SPEC"/>
    <property type="match status" value="3"/>
</dbReference>
<dbReference type="InterPro" id="IPR001331">
    <property type="entry name" value="GDS_CDC24_CS"/>
</dbReference>
<dbReference type="SUPFAM" id="SSF48065">
    <property type="entry name" value="DBL homology domain (DH-domain)"/>
    <property type="match status" value="2"/>
</dbReference>
<feature type="region of interest" description="Disordered" evidence="4">
    <location>
        <begin position="2135"/>
        <end position="2213"/>
    </location>
</feature>
<feature type="compositionally biased region" description="Basic and acidic residues" evidence="4">
    <location>
        <begin position="1780"/>
        <end position="1799"/>
    </location>
</feature>
<reference evidence="8" key="1">
    <citation type="submission" date="2020-12" db="UniProtKB">
        <authorList>
            <consortium name="WormBaseParasite"/>
        </authorList>
    </citation>
    <scope>IDENTIFICATION</scope>
    <source>
        <strain evidence="8">MHco3</strain>
    </source>
</reference>
<evidence type="ECO:0000259" key="6">
    <source>
        <dbReference type="PROSITE" id="PS50010"/>
    </source>
</evidence>
<proteinExistence type="predicted"/>
<dbReference type="PANTHER" id="PTHR22826:SF106">
    <property type="entry name" value="TRIO, ISOFORM A"/>
    <property type="match status" value="1"/>
</dbReference>
<dbReference type="PROSITE" id="PS50010">
    <property type="entry name" value="DH_2"/>
    <property type="match status" value="2"/>
</dbReference>
<dbReference type="SUPFAM" id="SSF52087">
    <property type="entry name" value="CRAL/TRIO domain"/>
    <property type="match status" value="1"/>
</dbReference>
<dbReference type="OMA" id="CMTTIAQ"/>
<keyword evidence="2" id="KW-0963">Cytoplasm</keyword>
<organism evidence="7 8">
    <name type="scientific">Haemonchus contortus</name>
    <name type="common">Barber pole worm</name>
    <dbReference type="NCBI Taxonomy" id="6289"/>
    <lineage>
        <taxon>Eukaryota</taxon>
        <taxon>Metazoa</taxon>
        <taxon>Ecdysozoa</taxon>
        <taxon>Nematoda</taxon>
        <taxon>Chromadorea</taxon>
        <taxon>Rhabditida</taxon>
        <taxon>Rhabditina</taxon>
        <taxon>Rhabditomorpha</taxon>
        <taxon>Strongyloidea</taxon>
        <taxon>Trichostrongylidae</taxon>
        <taxon>Haemonchus</taxon>
    </lineage>
</organism>
<dbReference type="Gene3D" id="2.30.29.30">
    <property type="entry name" value="Pleckstrin-homology domain (PH domain)/Phosphotyrosine-binding domain (PTB)"/>
    <property type="match status" value="2"/>
</dbReference>
<feature type="compositionally biased region" description="Gly residues" evidence="4">
    <location>
        <begin position="2137"/>
        <end position="2160"/>
    </location>
</feature>
<dbReference type="Gene3D" id="3.40.525.10">
    <property type="entry name" value="CRAL-TRIO lipid binding domain"/>
    <property type="match status" value="1"/>
</dbReference>
<dbReference type="InterPro" id="IPR018159">
    <property type="entry name" value="Spectrin/alpha-actinin"/>
</dbReference>
<dbReference type="InterPro" id="IPR036028">
    <property type="entry name" value="SH3-like_dom_sf"/>
</dbReference>
<dbReference type="WBParaSite" id="HCON_00025610-00003">
    <property type="protein sequence ID" value="HCON_00025610-00003"/>
    <property type="gene ID" value="HCON_00025610"/>
</dbReference>
<dbReference type="PROSITE" id="PS50003">
    <property type="entry name" value="PH_DOMAIN"/>
    <property type="match status" value="1"/>
</dbReference>
<dbReference type="GO" id="GO:0019898">
    <property type="term" value="C:extrinsic component of membrane"/>
    <property type="evidence" value="ECO:0007669"/>
    <property type="project" value="TreeGrafter"/>
</dbReference>
<evidence type="ECO:0000256" key="1">
    <source>
        <dbReference type="ARBA" id="ARBA00004496"/>
    </source>
</evidence>
<feature type="domain" description="DH" evidence="6">
    <location>
        <begin position="1200"/>
        <end position="1380"/>
    </location>
</feature>
<feature type="domain" description="PH" evidence="5">
    <location>
        <begin position="2001"/>
        <end position="2109"/>
    </location>
</feature>
<feature type="compositionally biased region" description="Pro residues" evidence="4">
    <location>
        <begin position="2204"/>
        <end position="2213"/>
    </location>
</feature>
<dbReference type="SUPFAM" id="SSF50044">
    <property type="entry name" value="SH3-domain"/>
    <property type="match status" value="1"/>
</dbReference>
<feature type="compositionally biased region" description="Low complexity" evidence="4">
    <location>
        <begin position="1522"/>
        <end position="1538"/>
    </location>
</feature>
<dbReference type="SMART" id="SM00516">
    <property type="entry name" value="SEC14"/>
    <property type="match status" value="1"/>
</dbReference>
<dbReference type="InterPro" id="IPR001251">
    <property type="entry name" value="CRAL-TRIO_dom"/>
</dbReference>
<dbReference type="SMART" id="SM00233">
    <property type="entry name" value="PH"/>
    <property type="match status" value="2"/>
</dbReference>
<evidence type="ECO:0000313" key="8">
    <source>
        <dbReference type="WBParaSite" id="HCON_00025610-00003"/>
    </source>
</evidence>
<dbReference type="Gene3D" id="1.20.58.60">
    <property type="match status" value="4"/>
</dbReference>
<feature type="compositionally biased region" description="Low complexity" evidence="4">
    <location>
        <begin position="1557"/>
        <end position="1570"/>
    </location>
</feature>
<dbReference type="GO" id="GO:0005737">
    <property type="term" value="C:cytoplasm"/>
    <property type="evidence" value="ECO:0007669"/>
    <property type="project" value="UniProtKB-SubCell"/>
</dbReference>
<dbReference type="PANTHER" id="PTHR22826">
    <property type="entry name" value="RHO GUANINE EXCHANGE FACTOR-RELATED"/>
    <property type="match status" value="1"/>
</dbReference>
<keyword evidence="3" id="KW-0344">Guanine-nucleotide releasing factor</keyword>
<dbReference type="SUPFAM" id="SSF46966">
    <property type="entry name" value="Spectrin repeat"/>
    <property type="match status" value="3"/>
</dbReference>
<name>A0A7I4XZT1_HAECO</name>
<dbReference type="Gene3D" id="1.20.900.10">
    <property type="entry name" value="Dbl homology (DH) domain"/>
    <property type="match status" value="2"/>
</dbReference>
<dbReference type="OrthoDB" id="10256089at2759"/>
<feature type="region of interest" description="Disordered" evidence="4">
    <location>
        <begin position="1637"/>
        <end position="1725"/>
    </location>
</feature>
<dbReference type="Gene3D" id="2.30.30.40">
    <property type="entry name" value="SH3 Domains"/>
    <property type="match status" value="1"/>
</dbReference>
<dbReference type="CDD" id="cd00170">
    <property type="entry name" value="SEC14"/>
    <property type="match status" value="1"/>
</dbReference>
<dbReference type="SUPFAM" id="SSF50729">
    <property type="entry name" value="PH domain-like"/>
    <property type="match status" value="2"/>
</dbReference>
<feature type="domain" description="DH" evidence="6">
    <location>
        <begin position="1805"/>
        <end position="1983"/>
    </location>
</feature>
<protein>
    <submittedName>
        <fullName evidence="8">Rho guanine nucleotide exchange factor 25</fullName>
    </submittedName>
</protein>
<dbReference type="InterPro" id="IPR000219">
    <property type="entry name" value="DH_dom"/>
</dbReference>
<dbReference type="PROSITE" id="PS00741">
    <property type="entry name" value="DH_1"/>
    <property type="match status" value="1"/>
</dbReference>
<dbReference type="InterPro" id="IPR035899">
    <property type="entry name" value="DBL_dom_sf"/>
</dbReference>
<evidence type="ECO:0000256" key="4">
    <source>
        <dbReference type="SAM" id="MobiDB-lite"/>
    </source>
</evidence>
<dbReference type="InterPro" id="IPR036865">
    <property type="entry name" value="CRAL-TRIO_dom_sf"/>
</dbReference>
<keyword evidence="7" id="KW-1185">Reference proteome</keyword>
<dbReference type="InterPro" id="IPR051336">
    <property type="entry name" value="RhoGEF_Guanine_NuclExch_SF"/>
</dbReference>
<evidence type="ECO:0000256" key="3">
    <source>
        <dbReference type="ARBA" id="ARBA00022658"/>
    </source>
</evidence>
<dbReference type="GO" id="GO:0005085">
    <property type="term" value="F:guanyl-nucleotide exchange factor activity"/>
    <property type="evidence" value="ECO:0007669"/>
    <property type="project" value="UniProtKB-KW"/>
</dbReference>
<accession>A0A7I4XZT1</accession>
<dbReference type="SMART" id="SM00325">
    <property type="entry name" value="RhoGEF"/>
    <property type="match status" value="2"/>
</dbReference>
<feature type="region of interest" description="Disordered" evidence="4">
    <location>
        <begin position="1522"/>
        <end position="1576"/>
    </location>
</feature>
<feature type="compositionally biased region" description="Polar residues" evidence="4">
    <location>
        <begin position="1639"/>
        <end position="1654"/>
    </location>
</feature>
<evidence type="ECO:0000259" key="5">
    <source>
        <dbReference type="PROSITE" id="PS50003"/>
    </source>
</evidence>
<dbReference type="InterPro" id="IPR001849">
    <property type="entry name" value="PH_domain"/>
</dbReference>
<sequence length="2213" mass="251347">MNDCEVILKAEDIAHVLRDGVALLPGSRDRTGRAIIVFPPKEHQLNSDNIRNILRYLHTVTADDTKELGFTVIIDMRGKHASNNVRPILKSINHLCETTNGLIIMVLIIKPDTFWEKQKANMLLGSWSFEVHMISIDALSKFIDPSQLIRDLGGSFPYDHDDWLDTRLELERWIWQISEVMRNLECQRRSMADAQFPVDVTTAESALSQHSSIKKAIFSIPIDRLQSESDRISERINRAQCGFQIRISCRQFPHMANLPHLITEFKERRFQTVETRRVELEGCYQMKAFLSMMLDWTRKHCDALSRRMGDIGVNDMEASEKLREFEEFSTTADSAEVNITQVTNIAIRLRSIGGQNSRNKLERTKLRLEEEWARFQEQLVKRKLILGAAVAFFSASKVYFSQLPSWVDSPGVDPAGMSGKTADVLEEAIQQHEKFWSTVEETYAEAVAQGSQLTQLLKSVDVDDPPSKDQIGKITRAHKHLLCLWKERRVRLHSMLALIAFRTDTQLVVEWLEQHGDPYLTKNTSIGETVEQARTLQRNHSHFRQIARNTYSNANKLFEASKAILESGVCDAEKMRAMIGDLDQRVQQFTQRVEARFNLLNQSVLFHTHYHEIMAWYDEMEKKYAERVVDSEVEACERSKEQWLYESDGTAQAYATTIGEGTQLVRELEVHSQHTGIDYTSNMACINRLIRNIESRNSKLSNIWNPQRVLLQIGLRFAVFVRDNCEVLSQIRSWEEDMRGMLESSTFAGNAEKVLPFHQDNTAQVKMAVKNIRKCAQEVLQSIHGNGFSDLRTRQGKSVTDLIRENLKILEVAEHQVMQYAAETSYRIEGSRKLGRIRNVVREIVSVFDREERALQVMSTVPVDLEQALRAQEAHELFIKRIELNNMDSVRVFYELSNELIREGSTDRSAVVELNEMVTGRWRRLSGLAEERNKLLKAAIVCYKTYLTGVYPILDQLEKDYSQNPDRDWCAVRVGETPQERVNVISELLSKHMDYKDRFLKGCIYAQKTSELFLKYIERTSSGTGVHNRLDSERIIRMKSDLRERQSKILELWTKKKKQLDRCQQFVLMDATRHVLVDWLCGEGERRLTEFMGKGVADAATLEDFHTFKLAVKEERAKIQTLLCMAGPIRDEAKQHAADIADCMDDVRLRFEKFSRRVAECETLLRGGKPIPKDDLSLDRLSDPNVEENMNIMKREQNKKLREPMHELIKSERDYIEDLRKCIQVYIAEFDSADANSTLPPILKDRRQAIFGNYEKLYAFHSEKFFHELSKYEDDPEEVGCSFTVWVDYLNELYTDYCVNMEQNNHVVALPEVMSFFESIREKHGLEQNNSLHSMRIKPVQRCTRYKLLMEQLLKHCSNVEEIREAYDVVKSLPRRVNDIIHFNGLEKDKLGVVGPFVMQDLLTVWEPRNYFNKAKGKDRQVFLFEQAIVIAKKVELTPKNVKYIIKGKPIPLADVSVVEHVEGDACRFGLRIGTVASNENRIDLRSAPQPKEEVKIMWVKRIRELTQTLLPLNLGVGLEGVPSSGSSGPASVSTRSSNASTNSVEYESRDTDETSSLESQRLSLQSMESNQQQPSEHWIVSVDFDDRVAGHLCVRKGERVEMLEQQPNSGPDWVHVAVIDEVHRTGLVPCSILLPDAPSSSCTDRPDTGTSSGVVKRKSLRRIFGSSNPAKDHQTPSSPTNRKRLSEGTPRTVLSSCDVEPSGDPTTQVAGGVVPDNTTTTTATTTASPVIDGVLSTETDSNCCQSVDEGLPPPMDEITLNNSHMNEDAGQEATGAPTEEMRDSVEEECPEKQEKTPEEMARLKRQYVLMELVETEKDYVRDLSSVVDGYIANLERMELPADLVGKDKIIFANIAQILEFHKNSFLKEIEKCLDNYEVAGSAFVKYKGRLETMYVRYCQNKPKSDYLVSQEDFEQFFAETKAKLGHKVALSDLLIKPVQRIMKYQLLLKDILKFTERAKDKTDMLKKALVVMHVVPKACDDMMQVGRLQNFDGSLNAQGKLLYQGTLPISDSQGGTSQKSKDRRIFLFEQSVIIADHIPPKKEFGNPIYIFKNQIMVNKMLFEPSVPDDPLKFIIRSSDPAQPTAFIATAQTQEEKNEWVRYISEQLDQQKRMLAALVDPRRFMGGATDDLSGSMAGMGLGGDGKKSPGGGSGGGGGTGSSRHNANSGSSKGGSGSKPDSPKKESKGTKLFGFGKKASAKSPTSPPPVGKLK</sequence>
<dbReference type="Pfam" id="PF13716">
    <property type="entry name" value="CRAL_TRIO_2"/>
    <property type="match status" value="1"/>
</dbReference>
<dbReference type="Proteomes" id="UP000025227">
    <property type="component" value="Unplaced"/>
</dbReference>
<dbReference type="Pfam" id="PF22697">
    <property type="entry name" value="SOS1_NGEF_PH"/>
    <property type="match status" value="2"/>
</dbReference>
<dbReference type="Pfam" id="PF00621">
    <property type="entry name" value="RhoGEF"/>
    <property type="match status" value="2"/>
</dbReference>
<comment type="subcellular location">
    <subcellularLocation>
        <location evidence="1">Cytoplasm</location>
    </subcellularLocation>
</comment>
<dbReference type="FunFam" id="1.20.900.10:FF:000008">
    <property type="entry name" value="rho guanine nucleotide exchange factor 25"/>
    <property type="match status" value="1"/>
</dbReference>
<evidence type="ECO:0000256" key="2">
    <source>
        <dbReference type="ARBA" id="ARBA00022490"/>
    </source>
</evidence>
<dbReference type="GO" id="GO:0035556">
    <property type="term" value="P:intracellular signal transduction"/>
    <property type="evidence" value="ECO:0007669"/>
    <property type="project" value="InterPro"/>
</dbReference>
<feature type="region of interest" description="Disordered" evidence="4">
    <location>
        <begin position="1768"/>
        <end position="1799"/>
    </location>
</feature>
<dbReference type="CDD" id="cd13241">
    <property type="entry name" value="PH2_Kalirin_Trio_p63RhoGEF"/>
    <property type="match status" value="1"/>
</dbReference>
<dbReference type="CDD" id="cd00176">
    <property type="entry name" value="SPEC"/>
    <property type="match status" value="1"/>
</dbReference>